<protein>
    <recommendedName>
        <fullName evidence="4">Carboxylic ester hydrolase</fullName>
        <ecNumber evidence="4">3.1.1.-</ecNumber>
    </recommendedName>
</protein>
<dbReference type="PRINTS" id="PR00878">
    <property type="entry name" value="CHOLNESTRASE"/>
</dbReference>
<evidence type="ECO:0000256" key="1">
    <source>
        <dbReference type="ARBA" id="ARBA00005964"/>
    </source>
</evidence>
<dbReference type="RefSeq" id="WP_079650810.1">
    <property type="nucleotide sequence ID" value="NZ_FUYM01000017.1"/>
</dbReference>
<evidence type="ECO:0000256" key="2">
    <source>
        <dbReference type="ARBA" id="ARBA00022801"/>
    </source>
</evidence>
<dbReference type="AlphaFoldDB" id="A0A1T5GPC7"/>
<dbReference type="InterPro" id="IPR000997">
    <property type="entry name" value="Cholinesterase"/>
</dbReference>
<feature type="active site" description="Acyl-ester intermediate" evidence="3">
    <location>
        <position position="235"/>
    </location>
</feature>
<dbReference type="InterPro" id="IPR002018">
    <property type="entry name" value="CarbesteraseB"/>
</dbReference>
<dbReference type="GO" id="GO:0004104">
    <property type="term" value="F:cholinesterase activity"/>
    <property type="evidence" value="ECO:0007669"/>
    <property type="project" value="InterPro"/>
</dbReference>
<keyword evidence="7" id="KW-1185">Reference proteome</keyword>
<dbReference type="SUPFAM" id="SSF53474">
    <property type="entry name" value="alpha/beta-Hydrolases"/>
    <property type="match status" value="1"/>
</dbReference>
<name>A0A1T5GPC7_9SPHN</name>
<dbReference type="Proteomes" id="UP000189818">
    <property type="component" value="Unassembled WGS sequence"/>
</dbReference>
<feature type="active site" description="Charge relay system" evidence="3">
    <location>
        <position position="448"/>
    </location>
</feature>
<keyword evidence="2 4" id="KW-0378">Hydrolase</keyword>
<dbReference type="InterPro" id="IPR050309">
    <property type="entry name" value="Type-B_Carboxylest/Lipase"/>
</dbReference>
<dbReference type="STRING" id="439228.SAMN06295920_11720"/>
<dbReference type="InterPro" id="IPR029058">
    <property type="entry name" value="AB_hydrolase_fold"/>
</dbReference>
<evidence type="ECO:0000313" key="7">
    <source>
        <dbReference type="Proteomes" id="UP000189818"/>
    </source>
</evidence>
<feature type="domain" description="Carboxylesterase type B" evidence="5">
    <location>
        <begin position="34"/>
        <end position="517"/>
    </location>
</feature>
<comment type="similarity">
    <text evidence="1 4">Belongs to the type-B carboxylesterase/lipase family.</text>
</comment>
<accession>A0A1T5GPC7</accession>
<dbReference type="InterPro" id="IPR019826">
    <property type="entry name" value="Carboxylesterase_B_AS"/>
</dbReference>
<dbReference type="OrthoDB" id="9775851at2"/>
<gene>
    <name evidence="6" type="ORF">SAMN06295920_11720</name>
</gene>
<evidence type="ECO:0000256" key="4">
    <source>
        <dbReference type="RuleBase" id="RU361235"/>
    </source>
</evidence>
<evidence type="ECO:0000256" key="3">
    <source>
        <dbReference type="PIRSR" id="PIRSR600997-1"/>
    </source>
</evidence>
<dbReference type="Gene3D" id="3.40.50.1820">
    <property type="entry name" value="alpha/beta hydrolase"/>
    <property type="match status" value="1"/>
</dbReference>
<reference evidence="7" key="1">
    <citation type="submission" date="2017-02" db="EMBL/GenBank/DDBJ databases">
        <authorList>
            <person name="Varghese N."/>
            <person name="Submissions S."/>
        </authorList>
    </citation>
    <scope>NUCLEOTIDE SEQUENCE [LARGE SCALE GENOMIC DNA]</scope>
    <source>
        <strain evidence="7">UM2</strain>
    </source>
</reference>
<organism evidence="6 7">
    <name type="scientific">Rhizorhabdus histidinilytica</name>
    <dbReference type="NCBI Taxonomy" id="439228"/>
    <lineage>
        <taxon>Bacteria</taxon>
        <taxon>Pseudomonadati</taxon>
        <taxon>Pseudomonadota</taxon>
        <taxon>Alphaproteobacteria</taxon>
        <taxon>Sphingomonadales</taxon>
        <taxon>Sphingomonadaceae</taxon>
        <taxon>Rhizorhabdus</taxon>
    </lineage>
</organism>
<dbReference type="EMBL" id="FUYM01000017">
    <property type="protein sequence ID" value="SKC10249.1"/>
    <property type="molecule type" value="Genomic_DNA"/>
</dbReference>
<dbReference type="EC" id="3.1.1.-" evidence="4"/>
<dbReference type="PANTHER" id="PTHR11559">
    <property type="entry name" value="CARBOXYLESTERASE"/>
    <property type="match status" value="1"/>
</dbReference>
<sequence length="553" mass="57859">MQRRDFLLASIAGLGWMHGSASAGRRTAEGASAAPVVRTSEGLARGARAGGVATFKGLRYGAPVGGHARFSRAAPPQPWPGVRDFRDFGDRAPQPGKHSPQIGLPAPDAGPWASFTDPAPAGEDCLRLNIWTPEADPGAARPVLVWLHGGGFREGSGSINASDGQVLAAENGVVVVTVNHRLGVFGYLSLGHLDPAFADSGNVGMLDIVDALKWIRRNIRAFGGDPDRVAIFGESGGGAKVCALMAMPEARGLFHGAIAQSGVLVWGMERAQAAEAANALLDTLGVGRDPQRLLDLPTQAILDGVSALGDGWARKFLPVIGGSLPHHPFAEGVPAVSRDVPMIIGTSRDEATILVGSPPIFALDWDGLRAALAKMFPGDMAALVAGYRRLYPAKSPADVFFAVMSEFLIVRSSIYVANLRAAGASAPTWVYSLEWPTPIMGGRFGVPHGLSVPLAFGTMARVPSMVPVDAGSTAVSALIRQSWSSFAAGGAPRPASIAWPPYGAAGREVLAIDAVPSIVRDPRAAERHLLADLPWFDTNGDHRAAPPLAKGMW</sequence>
<dbReference type="Pfam" id="PF00135">
    <property type="entry name" value="COesterase"/>
    <property type="match status" value="1"/>
</dbReference>
<feature type="active site" description="Charge relay system" evidence="3">
    <location>
        <position position="350"/>
    </location>
</feature>
<evidence type="ECO:0000313" key="6">
    <source>
        <dbReference type="EMBL" id="SKC10249.1"/>
    </source>
</evidence>
<dbReference type="PROSITE" id="PS00122">
    <property type="entry name" value="CARBOXYLESTERASE_B_1"/>
    <property type="match status" value="1"/>
</dbReference>
<evidence type="ECO:0000259" key="5">
    <source>
        <dbReference type="Pfam" id="PF00135"/>
    </source>
</evidence>
<proteinExistence type="inferred from homology"/>
<dbReference type="ESTHER" id="9sphn-a0a1t5gpc7">
    <property type="family name" value="Carb_B_Bacteria"/>
</dbReference>